<comment type="caution">
    <text evidence="1">The sequence shown here is derived from an EMBL/GenBank/DDBJ whole genome shotgun (WGS) entry which is preliminary data.</text>
</comment>
<dbReference type="AlphaFoldDB" id="A0AA38M2H9"/>
<sequence length="194" mass="22281">MTSEGFKTRDTKPLYPMRAPWNTCVGFREHVYFLVYVFRVCSPNPFSFACQPRRVQSLRTDFANRNTISPLLSHLTLFKKHLSIQSRLGKKRPRKTFNCTQLPTVGIKHNETPTFLFFQIRPLLKFTCSARQSSTLAQIYVEQRLQALLCFTACWKKRSVSSAVAILIPNQVAVPTVRLTLQQSAVDLLNRAKT</sequence>
<evidence type="ECO:0000313" key="1">
    <source>
        <dbReference type="EMBL" id="KAJ3640569.1"/>
    </source>
</evidence>
<dbReference type="EMBL" id="JALNTZ010000010">
    <property type="protein sequence ID" value="KAJ3640569.1"/>
    <property type="molecule type" value="Genomic_DNA"/>
</dbReference>
<gene>
    <name evidence="1" type="ORF">Zmor_003862</name>
</gene>
<reference evidence="1" key="1">
    <citation type="journal article" date="2023" name="G3 (Bethesda)">
        <title>Whole genome assemblies of Zophobas morio and Tenebrio molitor.</title>
        <authorList>
            <person name="Kaur S."/>
            <person name="Stinson S.A."/>
            <person name="diCenzo G.C."/>
        </authorList>
    </citation>
    <scope>NUCLEOTIDE SEQUENCE</scope>
    <source>
        <strain evidence="1">QUZm001</strain>
    </source>
</reference>
<protein>
    <submittedName>
        <fullName evidence="1">Uncharacterized protein</fullName>
    </submittedName>
</protein>
<accession>A0AA38M2H9</accession>
<keyword evidence="2" id="KW-1185">Reference proteome</keyword>
<evidence type="ECO:0000313" key="2">
    <source>
        <dbReference type="Proteomes" id="UP001168821"/>
    </source>
</evidence>
<organism evidence="1 2">
    <name type="scientific">Zophobas morio</name>
    <dbReference type="NCBI Taxonomy" id="2755281"/>
    <lineage>
        <taxon>Eukaryota</taxon>
        <taxon>Metazoa</taxon>
        <taxon>Ecdysozoa</taxon>
        <taxon>Arthropoda</taxon>
        <taxon>Hexapoda</taxon>
        <taxon>Insecta</taxon>
        <taxon>Pterygota</taxon>
        <taxon>Neoptera</taxon>
        <taxon>Endopterygota</taxon>
        <taxon>Coleoptera</taxon>
        <taxon>Polyphaga</taxon>
        <taxon>Cucujiformia</taxon>
        <taxon>Tenebrionidae</taxon>
        <taxon>Zophobas</taxon>
    </lineage>
</organism>
<dbReference type="Proteomes" id="UP001168821">
    <property type="component" value="Unassembled WGS sequence"/>
</dbReference>
<proteinExistence type="predicted"/>
<name>A0AA38M2H9_9CUCU</name>